<proteinExistence type="predicted"/>
<protein>
    <recommendedName>
        <fullName evidence="3">Tyr recombinase domain-containing protein</fullName>
    </recommendedName>
</protein>
<evidence type="ECO:0000256" key="1">
    <source>
        <dbReference type="ARBA" id="ARBA00023172"/>
    </source>
</evidence>
<dbReference type="GO" id="GO:0003677">
    <property type="term" value="F:DNA binding"/>
    <property type="evidence" value="ECO:0007669"/>
    <property type="project" value="InterPro"/>
</dbReference>
<comment type="caution">
    <text evidence="4">The sequence shown here is derived from an EMBL/GenBank/DDBJ whole genome shotgun (WGS) entry which is preliminary data.</text>
</comment>
<evidence type="ECO:0000313" key="5">
    <source>
        <dbReference type="Proteomes" id="UP000282574"/>
    </source>
</evidence>
<accession>A0AB37UEM7</accession>
<dbReference type="InterPro" id="IPR002104">
    <property type="entry name" value="Integrase_catalytic"/>
</dbReference>
<sequence length="107" mass="12299">MINLLRIARLNFLFFSLLILIKLEVFNGVLQNTIIYYASHSFRHTYSTELLLMGVDPTHARKLTGHQSEKAFRRYTLRGEQEAAITSLSSVNAAYYRAVGEESEDRT</sequence>
<feature type="domain" description="Tyr recombinase" evidence="3">
    <location>
        <begin position="37"/>
        <end position="76"/>
    </location>
</feature>
<organism evidence="4 5">
    <name type="scientific">Chroococcidiopsis cubana SAG 39.79</name>
    <dbReference type="NCBI Taxonomy" id="388085"/>
    <lineage>
        <taxon>Bacteria</taxon>
        <taxon>Bacillati</taxon>
        <taxon>Cyanobacteriota</taxon>
        <taxon>Cyanophyceae</taxon>
        <taxon>Chroococcidiopsidales</taxon>
        <taxon>Chroococcidiopsidaceae</taxon>
        <taxon>Chroococcidiopsis</taxon>
    </lineage>
</organism>
<dbReference type="Proteomes" id="UP000282574">
    <property type="component" value="Unassembled WGS sequence"/>
</dbReference>
<keyword evidence="2" id="KW-0472">Membrane</keyword>
<keyword evidence="2" id="KW-1133">Transmembrane helix</keyword>
<dbReference type="SUPFAM" id="SSF56349">
    <property type="entry name" value="DNA breaking-rejoining enzymes"/>
    <property type="match status" value="1"/>
</dbReference>
<feature type="transmembrane region" description="Helical" evidence="2">
    <location>
        <begin position="12"/>
        <end position="30"/>
    </location>
</feature>
<keyword evidence="1" id="KW-0233">DNA recombination</keyword>
<dbReference type="InterPro" id="IPR011010">
    <property type="entry name" value="DNA_brk_join_enz"/>
</dbReference>
<dbReference type="AlphaFoldDB" id="A0AB37UEM7"/>
<keyword evidence="2" id="KW-0812">Transmembrane</keyword>
<evidence type="ECO:0000313" key="4">
    <source>
        <dbReference type="EMBL" id="RUT06957.1"/>
    </source>
</evidence>
<evidence type="ECO:0000256" key="2">
    <source>
        <dbReference type="SAM" id="Phobius"/>
    </source>
</evidence>
<evidence type="ECO:0000259" key="3">
    <source>
        <dbReference type="Pfam" id="PF00589"/>
    </source>
</evidence>
<keyword evidence="5" id="KW-1185">Reference proteome</keyword>
<gene>
    <name evidence="4" type="ORF">DSM107010_51280</name>
</gene>
<reference evidence="4 5" key="1">
    <citation type="journal article" date="2019" name="Genome Biol. Evol.">
        <title>Day and night: Metabolic profiles and evolutionary relationships of six axenic non-marine cyanobacteria.</title>
        <authorList>
            <person name="Will S.E."/>
            <person name="Henke P."/>
            <person name="Boedeker C."/>
            <person name="Huang S."/>
            <person name="Brinkmann H."/>
            <person name="Rohde M."/>
            <person name="Jarek M."/>
            <person name="Friedl T."/>
            <person name="Seufert S."/>
            <person name="Schumacher M."/>
            <person name="Overmann J."/>
            <person name="Neumann-Schaal M."/>
            <person name="Petersen J."/>
        </authorList>
    </citation>
    <scope>NUCLEOTIDE SEQUENCE [LARGE SCALE GENOMIC DNA]</scope>
    <source>
        <strain evidence="4 5">SAG 39.79</strain>
    </source>
</reference>
<dbReference type="Gene3D" id="1.10.443.10">
    <property type="entry name" value="Intergrase catalytic core"/>
    <property type="match status" value="1"/>
</dbReference>
<dbReference type="EMBL" id="RSCK01000063">
    <property type="protein sequence ID" value="RUT06957.1"/>
    <property type="molecule type" value="Genomic_DNA"/>
</dbReference>
<name>A0AB37UEM7_9CYAN</name>
<dbReference type="InterPro" id="IPR013762">
    <property type="entry name" value="Integrase-like_cat_sf"/>
</dbReference>
<dbReference type="Pfam" id="PF00589">
    <property type="entry name" value="Phage_integrase"/>
    <property type="match status" value="1"/>
</dbReference>
<dbReference type="GO" id="GO:0015074">
    <property type="term" value="P:DNA integration"/>
    <property type="evidence" value="ECO:0007669"/>
    <property type="project" value="InterPro"/>
</dbReference>
<dbReference type="GO" id="GO:0006310">
    <property type="term" value="P:DNA recombination"/>
    <property type="evidence" value="ECO:0007669"/>
    <property type="project" value="UniProtKB-KW"/>
</dbReference>